<accession>A0ABX5KQC9</accession>
<comment type="caution">
    <text evidence="2">The sequence shown here is derived from an EMBL/GenBank/DDBJ whole genome shotgun (WGS) entry which is preliminary data.</text>
</comment>
<dbReference type="Proteomes" id="UP000245712">
    <property type="component" value="Unassembled WGS sequence"/>
</dbReference>
<dbReference type="RefSeq" id="WP_116611623.1">
    <property type="nucleotide sequence ID" value="NZ_QEOB01000008.1"/>
</dbReference>
<organism evidence="2 3">
    <name type="scientific">Paraburkholderia unamae</name>
    <dbReference type="NCBI Taxonomy" id="219649"/>
    <lineage>
        <taxon>Bacteria</taxon>
        <taxon>Pseudomonadati</taxon>
        <taxon>Pseudomonadota</taxon>
        <taxon>Betaproteobacteria</taxon>
        <taxon>Burkholderiales</taxon>
        <taxon>Burkholderiaceae</taxon>
        <taxon>Paraburkholderia</taxon>
    </lineage>
</organism>
<feature type="transmembrane region" description="Helical" evidence="1">
    <location>
        <begin position="100"/>
        <end position="120"/>
    </location>
</feature>
<dbReference type="EMBL" id="QEOB01000008">
    <property type="protein sequence ID" value="PVX82875.1"/>
    <property type="molecule type" value="Genomic_DNA"/>
</dbReference>
<keyword evidence="3" id="KW-1185">Reference proteome</keyword>
<proteinExistence type="predicted"/>
<dbReference type="PROSITE" id="PS51257">
    <property type="entry name" value="PROKAR_LIPOPROTEIN"/>
    <property type="match status" value="1"/>
</dbReference>
<sequence length="138" mass="15580">MRQFTLFFISIIWLGCIYGLIASLYSTHEFLHVANKAPGVVVALNAGGSHPQIEFTNKRGDHISYPQGGLIFGYRIGDSVTVLYLENSRNPRATIDQFGAVWELSIYFTLMVVFIPAIELSKSMKSKFNKSDKWKITE</sequence>
<keyword evidence="1" id="KW-0812">Transmembrane</keyword>
<evidence type="ECO:0000313" key="2">
    <source>
        <dbReference type="EMBL" id="PVX82875.1"/>
    </source>
</evidence>
<evidence type="ECO:0008006" key="4">
    <source>
        <dbReference type="Google" id="ProtNLM"/>
    </source>
</evidence>
<reference evidence="2 3" key="1">
    <citation type="submission" date="2018-05" db="EMBL/GenBank/DDBJ databases">
        <title>Genomic Encyclopedia of Type Strains, Phase IV (KMG-V): Genome sequencing to study the core and pangenomes of soil and plant-associated prokaryotes.</title>
        <authorList>
            <person name="Whitman W."/>
        </authorList>
    </citation>
    <scope>NUCLEOTIDE SEQUENCE [LARGE SCALE GENOMIC DNA]</scope>
    <source>
        <strain evidence="2 3">SCZa-39</strain>
    </source>
</reference>
<evidence type="ECO:0000256" key="1">
    <source>
        <dbReference type="SAM" id="Phobius"/>
    </source>
</evidence>
<name>A0ABX5KQC9_9BURK</name>
<evidence type="ECO:0000313" key="3">
    <source>
        <dbReference type="Proteomes" id="UP000245712"/>
    </source>
</evidence>
<feature type="transmembrane region" description="Helical" evidence="1">
    <location>
        <begin position="7"/>
        <end position="25"/>
    </location>
</feature>
<protein>
    <recommendedName>
        <fullName evidence="4">DUF3592 domain-containing protein</fullName>
    </recommendedName>
</protein>
<gene>
    <name evidence="2" type="ORF">C7402_108248</name>
</gene>
<keyword evidence="1" id="KW-1133">Transmembrane helix</keyword>
<keyword evidence="1" id="KW-0472">Membrane</keyword>